<dbReference type="Proteomes" id="UP001203069">
    <property type="component" value="Unassembled WGS sequence"/>
</dbReference>
<dbReference type="EMBL" id="JAKPBZ010000114">
    <property type="protein sequence ID" value="MCL2894280.1"/>
    <property type="molecule type" value="Genomic_DNA"/>
</dbReference>
<dbReference type="RefSeq" id="WP_249245486.1">
    <property type="nucleotide sequence ID" value="NZ_JAKPBZ010000114.1"/>
</dbReference>
<accession>A0ABT0MWR4</accession>
<dbReference type="PANTHER" id="PTHR39639">
    <property type="entry name" value="CHROMOSOME 16, WHOLE GENOME SHOTGUN SEQUENCE"/>
    <property type="match status" value="1"/>
</dbReference>
<keyword evidence="3" id="KW-1185">Reference proteome</keyword>
<dbReference type="InterPro" id="IPR004919">
    <property type="entry name" value="GmrSD_N"/>
</dbReference>
<organism evidence="2 3">
    <name type="scientific">Brenneria tiliae</name>
    <dbReference type="NCBI Taxonomy" id="2914984"/>
    <lineage>
        <taxon>Bacteria</taxon>
        <taxon>Pseudomonadati</taxon>
        <taxon>Pseudomonadota</taxon>
        <taxon>Gammaproteobacteria</taxon>
        <taxon>Enterobacterales</taxon>
        <taxon>Pectobacteriaceae</taxon>
        <taxon>Brenneria</taxon>
    </lineage>
</organism>
<evidence type="ECO:0000259" key="1">
    <source>
        <dbReference type="Pfam" id="PF03235"/>
    </source>
</evidence>
<dbReference type="PANTHER" id="PTHR39639:SF1">
    <property type="entry name" value="DUF262 DOMAIN-CONTAINING PROTEIN"/>
    <property type="match status" value="1"/>
</dbReference>
<gene>
    <name evidence="2" type="ORF">MFP26_16455</name>
</gene>
<proteinExistence type="predicted"/>
<comment type="caution">
    <text evidence="2">The sequence shown here is derived from an EMBL/GenBank/DDBJ whole genome shotgun (WGS) entry which is preliminary data.</text>
</comment>
<feature type="domain" description="GmrSD restriction endonucleases N-terminal" evidence="1">
    <location>
        <begin position="18"/>
        <end position="158"/>
    </location>
</feature>
<reference evidence="2 3" key="1">
    <citation type="submission" date="2022-02" db="EMBL/GenBank/DDBJ databases">
        <title>Description of Brenneria tiliae sp. nov. isolated from symptomatic Tilia x moltkei and Tilia x europaea trees in the UK.</title>
        <authorList>
            <person name="Kile H."/>
        </authorList>
    </citation>
    <scope>NUCLEOTIDE SEQUENCE [LARGE SCALE GENOMIC DNA]</scope>
    <source>
        <strain evidence="2 3">MC1SB4.1</strain>
    </source>
</reference>
<protein>
    <submittedName>
        <fullName evidence="2">DUF262 domain-containing protein</fullName>
    </submittedName>
</protein>
<evidence type="ECO:0000313" key="3">
    <source>
        <dbReference type="Proteomes" id="UP001203069"/>
    </source>
</evidence>
<dbReference type="Pfam" id="PF03235">
    <property type="entry name" value="GmrSD_N"/>
    <property type="match status" value="1"/>
</dbReference>
<name>A0ABT0MWR4_9GAMM</name>
<evidence type="ECO:0000313" key="2">
    <source>
        <dbReference type="EMBL" id="MCL2894280.1"/>
    </source>
</evidence>
<sequence length="351" mass="40499">MNTSVGQVTLIDMISSLERKEVLINKDYQRGSGIWPNSAKSYFIDTILEGYPFPKIYLYQVFGKNNERPVKEIVDGQQRVTTIIDFYKNKFSLSSTSKRFSGMRFNDLPDDIKSVFISYQIETSTIYAASRAELLEMFRRMNAYTAPLSTAEKRHAMYQGKYKWFIVELSDEYSEIFENYKILTSKQLARMGDAEFISELGVVLERGIVSKSSGDIDKMYKSYDDDFIKKSEFKEKICEFFDFLTVELSDLSDTYLMKSYVIHSLFCAYISVRYGLPNNQWLENELGFSPDENIKFNLESIITGLGALAASHEVQDENGLYKQYVAACLSTTTKQQQRKIRTKEIAKILLS</sequence>